<dbReference type="InterPro" id="IPR006584">
    <property type="entry name" value="Cellulose-bd_IV"/>
</dbReference>
<sequence length="1074" mass="115127">MQKFYLRTPVRAGSLMLLLFLLLGGGPLSAQSIVSQHGRLRVDGNRIVDKSGTPVSLAGNSLFWSNAGDVSDYYKAATVNTLADGWNSSLVRVAMGVKESWDGGRGYVDSPDAQLLKVTTVIDAAIARGIYVIVDWHTHEAERYQPEAIAFFTEIARRYGNRDNLIYEVYNEPINQSWSTIRNYAQAVTDAIRAIDPDNLIVVGTPFYSQRVDVAAGNPLPDRNTAYTLHFYAGTHGDDLRSKARTALSRGIALFVTEWGSVLASGKGEPNETKTDDWLDFMRENQLSHANWAISDKLEDDGSTGANAVQLGKGVAGLQNNQLTPSGRLAKQIISDWGSAAGPTPPPPATGGVCSSVQCIRDRMASAQPGQEIVVAAGTYRISNTLSSTFSSAYLFSDRNGTASQRITLRGENANNPPVIVGSSNSNGYLLSLEGDYWTVKDMTFRTGAKGVILDNANHNQLINLRVSDVGDEAIHLRDGSSNNLVRGCTVTETGRNQPGYGEGIYVGSDKSQHLEEGGTKAKYRRSCDNNVIASCTIGPNVTAEGVDIKEGTRSTIVRFNNFIARGISGANSADAFIDVKGSEAFIYGNTFRADGEPNVVAGVDFQDRGTGFRTGEKIAVYNNTFVLGSQSGQVSVARKKGGDPSEVHVWENKGVAEADKFPSDGTLNYVIRSCPTAAWNNVITCSGTPPPPPPPPTDPCAGTGASIDGRIQAEDYCRENGIRTQATADAGGGLNVGYIDQGDYLDYRLSVPTAGSYTVSYRVASLYSTGAVQFRSGSTVLATTAIPNTGGWQNWRTITTTVDLPAGDRTLRLFASGPRWNINWFTLTRNGTSPPPTGNPTTCSFGAPSGSPLPALNQLSYSNVHVLGTGDASASPALSRDGPALGNFRQFSINYSAQYGDVYQFAINTRDGRPSYYVDLRPTLTYRFDRAQPDLTLSGSGFAGLDGNYWIVKDGANLALVEKTAGYTVYFSNSATPPNCGSGSVRLAPAGSFRADDTPGLFPNPVQRTLYVTGLHQEAGSYRILDMRGAVVQQAPFDGATQLTISVADLPTGTYVLRVEQAAGSFTERFVRQ</sequence>
<dbReference type="InterPro" id="IPR012334">
    <property type="entry name" value="Pectin_lyas_fold"/>
</dbReference>
<name>A0ABN8EZR5_9BACT</name>
<dbReference type="Pfam" id="PF03422">
    <property type="entry name" value="CBM_6"/>
    <property type="match status" value="1"/>
</dbReference>
<dbReference type="Gene3D" id="3.20.20.80">
    <property type="entry name" value="Glycosidases"/>
    <property type="match status" value="1"/>
</dbReference>
<protein>
    <recommendedName>
        <fullName evidence="4">CBM6 domain-containing protein</fullName>
    </recommendedName>
</protein>
<dbReference type="PANTHER" id="PTHR34142">
    <property type="entry name" value="ENDO-BETA-1,4-GLUCANASE A"/>
    <property type="match status" value="1"/>
</dbReference>
<dbReference type="EMBL" id="CAKLPZ010000001">
    <property type="protein sequence ID" value="CAH0999456.1"/>
    <property type="molecule type" value="Genomic_DNA"/>
</dbReference>
<organism evidence="5 6">
    <name type="scientific">Neolewinella maritima</name>
    <dbReference type="NCBI Taxonomy" id="1383882"/>
    <lineage>
        <taxon>Bacteria</taxon>
        <taxon>Pseudomonadati</taxon>
        <taxon>Bacteroidota</taxon>
        <taxon>Saprospiria</taxon>
        <taxon>Saprospirales</taxon>
        <taxon>Lewinellaceae</taxon>
        <taxon>Neolewinella</taxon>
    </lineage>
</organism>
<dbReference type="InterPro" id="IPR017853">
    <property type="entry name" value="GH"/>
</dbReference>
<evidence type="ECO:0000256" key="3">
    <source>
        <dbReference type="ARBA" id="ARBA00023295"/>
    </source>
</evidence>
<dbReference type="SUPFAM" id="SSF51126">
    <property type="entry name" value="Pectin lyase-like"/>
    <property type="match status" value="1"/>
</dbReference>
<dbReference type="Gene3D" id="2.160.20.10">
    <property type="entry name" value="Single-stranded right-handed beta-helix, Pectin lyase-like"/>
    <property type="match status" value="1"/>
</dbReference>
<dbReference type="Pfam" id="PF18962">
    <property type="entry name" value="Por_Secre_tail"/>
    <property type="match status" value="1"/>
</dbReference>
<dbReference type="SUPFAM" id="SSF51445">
    <property type="entry name" value="(Trans)glycosidases"/>
    <property type="match status" value="1"/>
</dbReference>
<dbReference type="Pfam" id="PF00150">
    <property type="entry name" value="Cellulase"/>
    <property type="match status" value="1"/>
</dbReference>
<dbReference type="PROSITE" id="PS51175">
    <property type="entry name" value="CBM6"/>
    <property type="match status" value="1"/>
</dbReference>
<comment type="caution">
    <text evidence="5">The sequence shown here is derived from an EMBL/GenBank/DDBJ whole genome shotgun (WGS) entry which is preliminary data.</text>
</comment>
<keyword evidence="3" id="KW-0326">Glycosidase</keyword>
<dbReference type="PANTHER" id="PTHR34142:SF1">
    <property type="entry name" value="GLYCOSIDE HYDROLASE FAMILY 5 DOMAIN-CONTAINING PROTEIN"/>
    <property type="match status" value="1"/>
</dbReference>
<dbReference type="Proteomes" id="UP000837803">
    <property type="component" value="Unassembled WGS sequence"/>
</dbReference>
<dbReference type="NCBIfam" id="TIGR04183">
    <property type="entry name" value="Por_Secre_tail"/>
    <property type="match status" value="1"/>
</dbReference>
<dbReference type="PROSITE" id="PS00659">
    <property type="entry name" value="GLYCOSYL_HYDROL_F5"/>
    <property type="match status" value="1"/>
</dbReference>
<dbReference type="RefSeq" id="WP_238749638.1">
    <property type="nucleotide sequence ID" value="NZ_CAKLPZ010000001.1"/>
</dbReference>
<dbReference type="Gene3D" id="2.60.120.260">
    <property type="entry name" value="Galactose-binding domain-like"/>
    <property type="match status" value="1"/>
</dbReference>
<evidence type="ECO:0000256" key="1">
    <source>
        <dbReference type="ARBA" id="ARBA00022729"/>
    </source>
</evidence>
<dbReference type="InterPro" id="IPR001547">
    <property type="entry name" value="Glyco_hydro_5"/>
</dbReference>
<dbReference type="InterPro" id="IPR018087">
    <property type="entry name" value="Glyco_hydro_5_CS"/>
</dbReference>
<dbReference type="InterPro" id="IPR011050">
    <property type="entry name" value="Pectin_lyase_fold/virulence"/>
</dbReference>
<dbReference type="InterPro" id="IPR026444">
    <property type="entry name" value="Secre_tail"/>
</dbReference>
<dbReference type="InterPro" id="IPR006626">
    <property type="entry name" value="PbH1"/>
</dbReference>
<reference evidence="5" key="1">
    <citation type="submission" date="2021-12" db="EMBL/GenBank/DDBJ databases">
        <authorList>
            <person name="Rodrigo-Torres L."/>
            <person name="Arahal R. D."/>
            <person name="Lucena T."/>
        </authorList>
    </citation>
    <scope>NUCLEOTIDE SEQUENCE</scope>
    <source>
        <strain evidence="5">CECT 8419</strain>
    </source>
</reference>
<gene>
    <name evidence="5" type="ORF">LEM8419_00756</name>
</gene>
<evidence type="ECO:0000313" key="6">
    <source>
        <dbReference type="Proteomes" id="UP000837803"/>
    </source>
</evidence>
<proteinExistence type="predicted"/>
<dbReference type="SUPFAM" id="SSF49785">
    <property type="entry name" value="Galactose-binding domain-like"/>
    <property type="match status" value="1"/>
</dbReference>
<evidence type="ECO:0000256" key="2">
    <source>
        <dbReference type="ARBA" id="ARBA00022801"/>
    </source>
</evidence>
<keyword evidence="6" id="KW-1185">Reference proteome</keyword>
<dbReference type="SMART" id="SM00606">
    <property type="entry name" value="CBD_IV"/>
    <property type="match status" value="1"/>
</dbReference>
<accession>A0ABN8EZR5</accession>
<dbReference type="SMART" id="SM00710">
    <property type="entry name" value="PbH1"/>
    <property type="match status" value="6"/>
</dbReference>
<dbReference type="CDD" id="cd04080">
    <property type="entry name" value="CBM6_cellulase-like"/>
    <property type="match status" value="1"/>
</dbReference>
<keyword evidence="1" id="KW-0732">Signal</keyword>
<evidence type="ECO:0000313" key="5">
    <source>
        <dbReference type="EMBL" id="CAH0999456.1"/>
    </source>
</evidence>
<feature type="domain" description="CBM6" evidence="4">
    <location>
        <begin position="710"/>
        <end position="829"/>
    </location>
</feature>
<dbReference type="InterPro" id="IPR005084">
    <property type="entry name" value="CBM6"/>
</dbReference>
<evidence type="ECO:0000259" key="4">
    <source>
        <dbReference type="PROSITE" id="PS51175"/>
    </source>
</evidence>
<keyword evidence="2" id="KW-0378">Hydrolase</keyword>
<dbReference type="InterPro" id="IPR008979">
    <property type="entry name" value="Galactose-bd-like_sf"/>
</dbReference>